<protein>
    <submittedName>
        <fullName evidence="1">Uncharacterized protein</fullName>
    </submittedName>
</protein>
<dbReference type="EMBL" id="KL363329">
    <property type="protein sequence ID" value="KFD47393.1"/>
    <property type="molecule type" value="Genomic_DNA"/>
</dbReference>
<evidence type="ECO:0000313" key="3">
    <source>
        <dbReference type="Proteomes" id="UP000030764"/>
    </source>
</evidence>
<dbReference type="Proteomes" id="UP000030764">
    <property type="component" value="Unassembled WGS sequence"/>
</dbReference>
<accession>A0A085LQZ7</accession>
<sequence>MNSSTAYLTVHSKTPPVGHMSHRENHCFMECTDPEPPASVPVPVAWFPSPAQSCTHVPPWHVMVTVSTTGPAQNLQCVQEPPEVACC</sequence>
<evidence type="ECO:0000313" key="2">
    <source>
        <dbReference type="EMBL" id="KFD61366.1"/>
    </source>
</evidence>
<organism evidence="1 3">
    <name type="scientific">Trichuris suis</name>
    <name type="common">pig whipworm</name>
    <dbReference type="NCBI Taxonomy" id="68888"/>
    <lineage>
        <taxon>Eukaryota</taxon>
        <taxon>Metazoa</taxon>
        <taxon>Ecdysozoa</taxon>
        <taxon>Nematoda</taxon>
        <taxon>Enoplea</taxon>
        <taxon>Dorylaimia</taxon>
        <taxon>Trichinellida</taxon>
        <taxon>Trichuridae</taxon>
        <taxon>Trichuris</taxon>
    </lineage>
</organism>
<name>A0A085LQZ7_9BILA</name>
<reference evidence="1 3" key="1">
    <citation type="journal article" date="2014" name="Nat. Genet.">
        <title>Genome and transcriptome of the porcine whipworm Trichuris suis.</title>
        <authorList>
            <person name="Jex A.R."/>
            <person name="Nejsum P."/>
            <person name="Schwarz E.M."/>
            <person name="Hu L."/>
            <person name="Young N.D."/>
            <person name="Hall R.S."/>
            <person name="Korhonen P.K."/>
            <person name="Liao S."/>
            <person name="Thamsborg S."/>
            <person name="Xia J."/>
            <person name="Xu P."/>
            <person name="Wang S."/>
            <person name="Scheerlinck J.P."/>
            <person name="Hofmann A."/>
            <person name="Sternberg P.W."/>
            <person name="Wang J."/>
            <person name="Gasser R.B."/>
        </authorList>
    </citation>
    <scope>NUCLEOTIDE SEQUENCE [LARGE SCALE GENOMIC DNA]</scope>
    <source>
        <strain evidence="2">DCEP-RM93F</strain>
        <strain evidence="1">DCEP-RM93M</strain>
    </source>
</reference>
<dbReference type="AlphaFoldDB" id="A0A085LQZ7"/>
<keyword evidence="3" id="KW-1185">Reference proteome</keyword>
<gene>
    <name evidence="1" type="ORF">M513_11756</name>
    <name evidence="2" type="ORF">M514_11756</name>
</gene>
<evidence type="ECO:0000313" key="1">
    <source>
        <dbReference type="EMBL" id="KFD47393.1"/>
    </source>
</evidence>
<proteinExistence type="predicted"/>
<dbReference type="Proteomes" id="UP000030758">
    <property type="component" value="Unassembled WGS sequence"/>
</dbReference>
<dbReference type="EMBL" id="KL367625">
    <property type="protein sequence ID" value="KFD61366.1"/>
    <property type="molecule type" value="Genomic_DNA"/>
</dbReference>